<proteinExistence type="predicted"/>
<sequence>MGIEPRNEVHIVPQQMIQDDLQSFLPPHPPYSDWLFYSQHGTIRAPFTPGTKGTFHHLFASPILQCPASHFLPPYLGPSTGGLREQRGLPRSEIFTTRYKLSLPWRACSSASNPSSPYASYCYSSSAPPSRIKYLLWRLLTEGLLWLLVPETGDDYDDCENGCGMCYAIAMSTFQMSAIFTSPAYIVPSTSTSSVSSMSSASSRRGSLRERCGFTLWLSFAPALPNIRAKGALEPTVGNLPRRKRSSVVSLNLPDPERVVAAHSQHLEYFA</sequence>
<dbReference type="AlphaFoldDB" id="A0AAD7MT69"/>
<reference evidence="1" key="1">
    <citation type="submission" date="2023-03" db="EMBL/GenBank/DDBJ databases">
        <title>Massive genome expansion in bonnet fungi (Mycena s.s.) driven by repeated elements and novel gene families across ecological guilds.</title>
        <authorList>
            <consortium name="Lawrence Berkeley National Laboratory"/>
            <person name="Harder C.B."/>
            <person name="Miyauchi S."/>
            <person name="Viragh M."/>
            <person name="Kuo A."/>
            <person name="Thoen E."/>
            <person name="Andreopoulos B."/>
            <person name="Lu D."/>
            <person name="Skrede I."/>
            <person name="Drula E."/>
            <person name="Henrissat B."/>
            <person name="Morin E."/>
            <person name="Kohler A."/>
            <person name="Barry K."/>
            <person name="LaButti K."/>
            <person name="Morin E."/>
            <person name="Salamov A."/>
            <person name="Lipzen A."/>
            <person name="Mereny Z."/>
            <person name="Hegedus B."/>
            <person name="Baldrian P."/>
            <person name="Stursova M."/>
            <person name="Weitz H."/>
            <person name="Taylor A."/>
            <person name="Grigoriev I.V."/>
            <person name="Nagy L.G."/>
            <person name="Martin F."/>
            <person name="Kauserud H."/>
        </authorList>
    </citation>
    <scope>NUCLEOTIDE SEQUENCE</scope>
    <source>
        <strain evidence="1">CBHHK182m</strain>
    </source>
</reference>
<name>A0AAD7MT69_9AGAR</name>
<evidence type="ECO:0000313" key="2">
    <source>
        <dbReference type="Proteomes" id="UP001215598"/>
    </source>
</evidence>
<organism evidence="1 2">
    <name type="scientific">Mycena metata</name>
    <dbReference type="NCBI Taxonomy" id="1033252"/>
    <lineage>
        <taxon>Eukaryota</taxon>
        <taxon>Fungi</taxon>
        <taxon>Dikarya</taxon>
        <taxon>Basidiomycota</taxon>
        <taxon>Agaricomycotina</taxon>
        <taxon>Agaricomycetes</taxon>
        <taxon>Agaricomycetidae</taxon>
        <taxon>Agaricales</taxon>
        <taxon>Marasmiineae</taxon>
        <taxon>Mycenaceae</taxon>
        <taxon>Mycena</taxon>
    </lineage>
</organism>
<accession>A0AAD7MT69</accession>
<comment type="caution">
    <text evidence="1">The sequence shown here is derived from an EMBL/GenBank/DDBJ whole genome shotgun (WGS) entry which is preliminary data.</text>
</comment>
<protein>
    <submittedName>
        <fullName evidence="1">Uncharacterized protein</fullName>
    </submittedName>
</protein>
<dbReference type="EMBL" id="JARKIB010000151">
    <property type="protein sequence ID" value="KAJ7731616.1"/>
    <property type="molecule type" value="Genomic_DNA"/>
</dbReference>
<gene>
    <name evidence="1" type="ORF">B0H16DRAFT_1733181</name>
</gene>
<dbReference type="Proteomes" id="UP001215598">
    <property type="component" value="Unassembled WGS sequence"/>
</dbReference>
<keyword evidence="2" id="KW-1185">Reference proteome</keyword>
<evidence type="ECO:0000313" key="1">
    <source>
        <dbReference type="EMBL" id="KAJ7731616.1"/>
    </source>
</evidence>